<evidence type="ECO:0000256" key="4">
    <source>
        <dbReference type="PIRSR" id="PIRSR000894-2"/>
    </source>
</evidence>
<feature type="signal peptide" evidence="5">
    <location>
        <begin position="1"/>
        <end position="18"/>
    </location>
</feature>
<dbReference type="KEGG" id="act:ACLA_064040"/>
<dbReference type="Proteomes" id="UP000006701">
    <property type="component" value="Unassembled WGS sequence"/>
</dbReference>
<dbReference type="VEuPathDB" id="FungiDB:ACLA_064040"/>
<feature type="disulfide bond" evidence="4">
    <location>
        <begin position="281"/>
        <end position="294"/>
    </location>
</feature>
<keyword evidence="7" id="KW-1185">Reference proteome</keyword>
<dbReference type="OrthoDB" id="6509975at2759"/>
<feature type="chain" id="PRO_5002633073" evidence="5">
    <location>
        <begin position="19"/>
        <end position="521"/>
    </location>
</feature>
<sequence>MKQAIGAVVLALGSLGAAAPQAPPAPTGSSYATGFDMTRSWANLSPYKDADGFGAPKGVPYGCELSQVHVLHRHAERYPTPYPLDGQGMEDFAAKWTNYTRVHRKKSAATGPLSFLNNWEYVLGEDILLEPGTATEATSGANFWTQYGRLLYRAGRDNGAAWNETLNRYPNGTARAKPVFRTTSQDRILESARWWLSGFFGNTGANSSYDQYNLVIIPEVSNFNNTLASYESCPGDMAEGDDSAQDFIPRYTKQAIARLGRFLPSDFNLTAYDVLAMQNICVYEHTSLGGSSFCSLFTEQEWKDFAYNVDVQYYGDYAYGSPTGRAQGIGYVLELAARLKGQLITSSDTSINATYDDNLAQFPLDQPFYLDMSHDDILLSVITALGLRYFRYGPDGLPGNVDHALNRTFAMSQMTPFGARLMSEVWTCPRNTSFEQLAPVLYRNPHIASGPSAAKFIRFVLNGAPLALDGLVGCEAAHLGFCPVDGFLRGIPTLQKQAEYQRACFGHYPTGSQVGDGAPES</sequence>
<feature type="active site" description="Nucleophile" evidence="3">
    <location>
        <position position="74"/>
    </location>
</feature>
<dbReference type="GeneID" id="4705799"/>
<dbReference type="STRING" id="344612.A1CD26"/>
<dbReference type="Gene3D" id="3.40.50.1240">
    <property type="entry name" value="Phosphoglycerate mutase-like"/>
    <property type="match status" value="1"/>
</dbReference>
<dbReference type="InterPro" id="IPR016274">
    <property type="entry name" value="Histidine_acid_Pase_euk"/>
</dbReference>
<dbReference type="AlphaFoldDB" id="A1CD26"/>
<gene>
    <name evidence="6" type="ORF">ACLA_064040</name>
</gene>
<protein>
    <submittedName>
        <fullName evidence="6">Extracellular phytase, putative</fullName>
    </submittedName>
</protein>
<organism evidence="6 7">
    <name type="scientific">Aspergillus clavatus (strain ATCC 1007 / CBS 513.65 / DSM 816 / NCTC 3887 / NRRL 1 / QM 1276 / 107)</name>
    <dbReference type="NCBI Taxonomy" id="344612"/>
    <lineage>
        <taxon>Eukaryota</taxon>
        <taxon>Fungi</taxon>
        <taxon>Dikarya</taxon>
        <taxon>Ascomycota</taxon>
        <taxon>Pezizomycotina</taxon>
        <taxon>Eurotiomycetes</taxon>
        <taxon>Eurotiomycetidae</taxon>
        <taxon>Eurotiales</taxon>
        <taxon>Aspergillaceae</taxon>
        <taxon>Aspergillus</taxon>
        <taxon>Aspergillus subgen. Fumigati</taxon>
    </lineage>
</organism>
<dbReference type="RefSeq" id="XP_001273859.1">
    <property type="nucleotide sequence ID" value="XM_001273858.1"/>
</dbReference>
<dbReference type="eggNOG" id="KOG1382">
    <property type="taxonomic scope" value="Eukaryota"/>
</dbReference>
<dbReference type="PIRSF" id="PIRSF000894">
    <property type="entry name" value="Acid_phosphatase"/>
    <property type="match status" value="1"/>
</dbReference>
<proteinExistence type="predicted"/>
<dbReference type="FunFam" id="3.40.50.1240:FF:000045">
    <property type="entry name" value="Extracellular phytase, putative"/>
    <property type="match status" value="1"/>
</dbReference>
<keyword evidence="2" id="KW-0325">Glycoprotein</keyword>
<feature type="disulfide bond" evidence="4">
    <location>
        <begin position="63"/>
        <end position="428"/>
    </location>
</feature>
<dbReference type="CDD" id="cd07061">
    <property type="entry name" value="HP_HAP_like"/>
    <property type="match status" value="1"/>
</dbReference>
<evidence type="ECO:0000313" key="6">
    <source>
        <dbReference type="EMBL" id="EAW12433.1"/>
    </source>
</evidence>
<dbReference type="OMA" id="DVQYYGD"/>
<evidence type="ECO:0000256" key="5">
    <source>
        <dbReference type="SAM" id="SignalP"/>
    </source>
</evidence>
<keyword evidence="1" id="KW-0378">Hydrolase</keyword>
<name>A1CD26_ASPCL</name>
<dbReference type="HOGENOM" id="CLU_020880_2_0_1"/>
<dbReference type="InterPro" id="IPR029033">
    <property type="entry name" value="His_PPase_superfam"/>
</dbReference>
<accession>A1CD26</accession>
<feature type="active site" description="Proton donor" evidence="3">
    <location>
        <position position="375"/>
    </location>
</feature>
<dbReference type="SUPFAM" id="SSF53254">
    <property type="entry name" value="Phosphoglycerate mutase-like"/>
    <property type="match status" value="1"/>
</dbReference>
<dbReference type="InterPro" id="IPR000560">
    <property type="entry name" value="His_Pase_clade-2"/>
</dbReference>
<dbReference type="EMBL" id="DS027050">
    <property type="protein sequence ID" value="EAW12433.1"/>
    <property type="molecule type" value="Genomic_DNA"/>
</dbReference>
<evidence type="ECO:0000256" key="3">
    <source>
        <dbReference type="PIRSR" id="PIRSR000894-1"/>
    </source>
</evidence>
<dbReference type="PANTHER" id="PTHR20963">
    <property type="entry name" value="MULTIPLE INOSITOL POLYPHOSPHATE PHOSPHATASE-RELATED"/>
    <property type="match status" value="1"/>
</dbReference>
<evidence type="ECO:0000313" key="7">
    <source>
        <dbReference type="Proteomes" id="UP000006701"/>
    </source>
</evidence>
<evidence type="ECO:0000256" key="2">
    <source>
        <dbReference type="ARBA" id="ARBA00023180"/>
    </source>
</evidence>
<reference evidence="6 7" key="1">
    <citation type="journal article" date="2008" name="PLoS Genet.">
        <title>Genomic islands in the pathogenic filamentous fungus Aspergillus fumigatus.</title>
        <authorList>
            <person name="Fedorova N.D."/>
            <person name="Khaldi N."/>
            <person name="Joardar V.S."/>
            <person name="Maiti R."/>
            <person name="Amedeo P."/>
            <person name="Anderson M.J."/>
            <person name="Crabtree J."/>
            <person name="Silva J.C."/>
            <person name="Badger J.H."/>
            <person name="Albarraq A."/>
            <person name="Angiuoli S."/>
            <person name="Bussey H."/>
            <person name="Bowyer P."/>
            <person name="Cotty P.J."/>
            <person name="Dyer P.S."/>
            <person name="Egan A."/>
            <person name="Galens K."/>
            <person name="Fraser-Liggett C.M."/>
            <person name="Haas B.J."/>
            <person name="Inman J.M."/>
            <person name="Kent R."/>
            <person name="Lemieux S."/>
            <person name="Malavazi I."/>
            <person name="Orvis J."/>
            <person name="Roemer T."/>
            <person name="Ronning C.M."/>
            <person name="Sundaram J.P."/>
            <person name="Sutton G."/>
            <person name="Turner G."/>
            <person name="Venter J.C."/>
            <person name="White O.R."/>
            <person name="Whitty B.R."/>
            <person name="Youngman P."/>
            <person name="Wolfe K.H."/>
            <person name="Goldman G.H."/>
            <person name="Wortman J.R."/>
            <person name="Jiang B."/>
            <person name="Denning D.W."/>
            <person name="Nierman W.C."/>
        </authorList>
    </citation>
    <scope>NUCLEOTIDE SEQUENCE [LARGE SCALE GENOMIC DNA]</scope>
    <source>
        <strain evidence="7">ATCC 1007 / CBS 513.65 / DSM 816 / NCTC 3887 / NRRL 1</strain>
    </source>
</reference>
<keyword evidence="5" id="KW-0732">Signal</keyword>
<evidence type="ECO:0000256" key="1">
    <source>
        <dbReference type="ARBA" id="ARBA00022801"/>
    </source>
</evidence>
<dbReference type="PANTHER" id="PTHR20963:SF43">
    <property type="entry name" value="PUTATIVE (AFU_ORTHOLOGUE AFUA_7G01240)-RELATED"/>
    <property type="match status" value="1"/>
</dbReference>
<dbReference type="GO" id="GO:0003993">
    <property type="term" value="F:acid phosphatase activity"/>
    <property type="evidence" value="ECO:0007669"/>
    <property type="project" value="TreeGrafter"/>
</dbReference>
<keyword evidence="4" id="KW-1015">Disulfide bond</keyword>
<dbReference type="Pfam" id="PF00328">
    <property type="entry name" value="His_Phos_2"/>
    <property type="match status" value="1"/>
</dbReference>